<keyword evidence="4" id="KW-1185">Reference proteome</keyword>
<reference evidence="3" key="2">
    <citation type="submission" date="2025-08" db="UniProtKB">
        <authorList>
            <consortium name="Ensembl"/>
        </authorList>
    </citation>
    <scope>IDENTIFICATION</scope>
    <source>
        <strain evidence="3">Glennie</strain>
    </source>
</reference>
<evidence type="ECO:0000313" key="3">
    <source>
        <dbReference type="Ensembl" id="ENSOANP00000037772.1"/>
    </source>
</evidence>
<dbReference type="PANTHER" id="PTHR31193">
    <property type="entry name" value="TRANSMEMBRANE PROTEIN C9ORF91"/>
    <property type="match status" value="1"/>
</dbReference>
<dbReference type="FunCoup" id="A0A6I8N9F4">
    <property type="interactions" value="109"/>
</dbReference>
<dbReference type="Bgee" id="ENSOANG00000010616">
    <property type="expression patterns" value="Expressed in adult mammalian kidney and 8 other cell types or tissues"/>
</dbReference>
<dbReference type="OMA" id="APCPCQF"/>
<dbReference type="Proteomes" id="UP000002279">
    <property type="component" value="Chromosome 4"/>
</dbReference>
<feature type="transmembrane region" description="Helical" evidence="2">
    <location>
        <begin position="98"/>
        <end position="121"/>
    </location>
</feature>
<organism evidence="3 4">
    <name type="scientific">Ornithorhynchus anatinus</name>
    <name type="common">Duckbill platypus</name>
    <dbReference type="NCBI Taxonomy" id="9258"/>
    <lineage>
        <taxon>Eukaryota</taxon>
        <taxon>Metazoa</taxon>
        <taxon>Chordata</taxon>
        <taxon>Craniata</taxon>
        <taxon>Vertebrata</taxon>
        <taxon>Euteleostomi</taxon>
        <taxon>Mammalia</taxon>
        <taxon>Monotremata</taxon>
        <taxon>Ornithorhynchidae</taxon>
        <taxon>Ornithorhynchus</taxon>
    </lineage>
</organism>
<reference evidence="3" key="3">
    <citation type="submission" date="2025-09" db="UniProtKB">
        <authorList>
            <consortium name="Ensembl"/>
        </authorList>
    </citation>
    <scope>IDENTIFICATION</scope>
    <source>
        <strain evidence="3">Glennie</strain>
    </source>
</reference>
<gene>
    <name evidence="3" type="primary">TMEM268</name>
</gene>
<keyword evidence="2" id="KW-1133">Transmembrane helix</keyword>
<reference evidence="3 4" key="1">
    <citation type="journal article" date="2008" name="Nature">
        <title>Genome analysis of the platypus reveals unique signatures of evolution.</title>
        <authorList>
            <person name="Warren W.C."/>
            <person name="Hillier L.W."/>
            <person name="Marshall Graves J.A."/>
            <person name="Birney E."/>
            <person name="Ponting C.P."/>
            <person name="Grutzner F."/>
            <person name="Belov K."/>
            <person name="Miller W."/>
            <person name="Clarke L."/>
            <person name="Chinwalla A.T."/>
            <person name="Yang S.P."/>
            <person name="Heger A."/>
            <person name="Locke D.P."/>
            <person name="Miethke P."/>
            <person name="Waters P.D."/>
            <person name="Veyrunes F."/>
            <person name="Fulton L."/>
            <person name="Fulton B."/>
            <person name="Graves T."/>
            <person name="Wallis J."/>
            <person name="Puente X.S."/>
            <person name="Lopez-Otin C."/>
            <person name="Ordonez G.R."/>
            <person name="Eichler E.E."/>
            <person name="Chen L."/>
            <person name="Cheng Z."/>
            <person name="Deakin J.E."/>
            <person name="Alsop A."/>
            <person name="Thompson K."/>
            <person name="Kirby P."/>
            <person name="Papenfuss A.T."/>
            <person name="Wakefield M.J."/>
            <person name="Olender T."/>
            <person name="Lancet D."/>
            <person name="Huttley G.A."/>
            <person name="Smit A.F."/>
            <person name="Pask A."/>
            <person name="Temple-Smith P."/>
            <person name="Batzer M.A."/>
            <person name="Walker J.A."/>
            <person name="Konkel M.K."/>
            <person name="Harris R.S."/>
            <person name="Whittington C.M."/>
            <person name="Wong E.S."/>
            <person name="Gemmell N.J."/>
            <person name="Buschiazzo E."/>
            <person name="Vargas Jentzsch I.M."/>
            <person name="Merkel A."/>
            <person name="Schmitz J."/>
            <person name="Zemann A."/>
            <person name="Churakov G."/>
            <person name="Kriegs J.O."/>
            <person name="Brosius J."/>
            <person name="Murchison E.P."/>
            <person name="Sachidanandam R."/>
            <person name="Smith C."/>
            <person name="Hannon G.J."/>
            <person name="Tsend-Ayush E."/>
            <person name="McMillan D."/>
            <person name="Attenborough R."/>
            <person name="Rens W."/>
            <person name="Ferguson-Smith M."/>
            <person name="Lefevre C.M."/>
            <person name="Sharp J.A."/>
            <person name="Nicholas K.R."/>
            <person name="Ray D.A."/>
            <person name="Kube M."/>
            <person name="Reinhardt R."/>
            <person name="Pringle T.H."/>
            <person name="Taylor J."/>
            <person name="Jones R.C."/>
            <person name="Nixon B."/>
            <person name="Dacheux J.L."/>
            <person name="Niwa H."/>
            <person name="Sekita Y."/>
            <person name="Huang X."/>
            <person name="Stark A."/>
            <person name="Kheradpour P."/>
            <person name="Kellis M."/>
            <person name="Flicek P."/>
            <person name="Chen Y."/>
            <person name="Webber C."/>
            <person name="Hardison R."/>
            <person name="Nelson J."/>
            <person name="Hallsworth-Pepin K."/>
            <person name="Delehaunty K."/>
            <person name="Markovic C."/>
            <person name="Minx P."/>
            <person name="Feng Y."/>
            <person name="Kremitzki C."/>
            <person name="Mitreva M."/>
            <person name="Glasscock J."/>
            <person name="Wylie T."/>
            <person name="Wohldmann P."/>
            <person name="Thiru P."/>
            <person name="Nhan M.N."/>
            <person name="Pohl C.S."/>
            <person name="Smith S.M."/>
            <person name="Hou S."/>
            <person name="Nefedov M."/>
            <person name="de Jong P.J."/>
            <person name="Renfree M.B."/>
            <person name="Mardis E.R."/>
            <person name="Wilson R.K."/>
        </authorList>
    </citation>
    <scope>NUCLEOTIDE SEQUENCE [LARGE SCALE GENOMIC DNA]</scope>
    <source>
        <strain evidence="3 4">Glennie</strain>
    </source>
</reference>
<dbReference type="Ensembl" id="ENSOANT00000062283.1">
    <property type="protein sequence ID" value="ENSOANP00000037772.1"/>
    <property type="gene ID" value="ENSOANG00000010616.3"/>
</dbReference>
<evidence type="ECO:0000256" key="2">
    <source>
        <dbReference type="SAM" id="Phobius"/>
    </source>
</evidence>
<dbReference type="Pfam" id="PF14800">
    <property type="entry name" value="DUF4481"/>
    <property type="match status" value="1"/>
</dbReference>
<dbReference type="InParanoid" id="A0A6I8N9F4"/>
<dbReference type="AlphaFoldDB" id="A0A6I8N9F4"/>
<feature type="transmembrane region" description="Helical" evidence="2">
    <location>
        <begin position="69"/>
        <end position="86"/>
    </location>
</feature>
<protein>
    <recommendedName>
        <fullName evidence="5">Transmembrane protein 268</fullName>
    </recommendedName>
</protein>
<name>A0A6I8N9F4_ORNAN</name>
<accession>A0A6I8N9F4</accession>
<feature type="region of interest" description="Disordered" evidence="1">
    <location>
        <begin position="334"/>
        <end position="368"/>
    </location>
</feature>
<evidence type="ECO:0000256" key="1">
    <source>
        <dbReference type="SAM" id="MobiDB-lite"/>
    </source>
</evidence>
<evidence type="ECO:0008006" key="5">
    <source>
        <dbReference type="Google" id="ProtNLM"/>
    </source>
</evidence>
<dbReference type="InterPro" id="IPR028054">
    <property type="entry name" value="DUF4481"/>
</dbReference>
<keyword evidence="2" id="KW-0472">Membrane</keyword>
<evidence type="ECO:0000313" key="4">
    <source>
        <dbReference type="Proteomes" id="UP000002279"/>
    </source>
</evidence>
<keyword evidence="2" id="KW-0812">Transmembrane</keyword>
<dbReference type="GeneTree" id="ENSGT00390000011559"/>
<sequence>MPGLHNGQVLMVLRADNTCAPASFEMKASEERLKTWGIQVPMEQYRHLIQDAVLEPQVRRFVLYNSKPFRLAFAVVFYISMWANLYSTSQLFSLGTHWAVVAFVSLSAAAATVALILVFAWSERKVSVNTDTRMAVVNEALMRHNLLLGLTDAVDSCQNVLQIWVVYFNLDRCLQCLRELIQDLRSNEEPDLRRRLSQFSVVVNTELSIPGGGADGGQDPLEEEAPLLPREPGRRQSSLTHTQLHQLLPEGPPEATAQQLLTIFSGFYIRLLVTGQLPLVPATRHAEQIGTPCLCQFIEASALVPGGCCAGPAETSNLCCHILAGCTKKENEEEESSAATGCPGTGRRPNGLRMRFPSSFPVEDSRVT</sequence>
<dbReference type="PANTHER" id="PTHR31193:SF1">
    <property type="entry name" value="TRANSMEMBRANE PROTEIN 268"/>
    <property type="match status" value="1"/>
</dbReference>
<proteinExistence type="predicted"/>